<comment type="similarity">
    <text evidence="1">Belongs to the prefoldin subunit beta family.</text>
</comment>
<organism evidence="7">
    <name type="scientific">Albugo laibachii Nc14</name>
    <dbReference type="NCBI Taxonomy" id="890382"/>
    <lineage>
        <taxon>Eukaryota</taxon>
        <taxon>Sar</taxon>
        <taxon>Stramenopiles</taxon>
        <taxon>Oomycota</taxon>
        <taxon>Peronosporomycetes</taxon>
        <taxon>Albuginales</taxon>
        <taxon>Albuginaceae</taxon>
        <taxon>Albugo</taxon>
    </lineage>
</organism>
<gene>
    <name evidence="7" type="primary">AlNc14C251G9655</name>
    <name evidence="7" type="ORF">ALNC14_108100</name>
</gene>
<dbReference type="PROSITE" id="PS50005">
    <property type="entry name" value="TPR"/>
    <property type="match status" value="1"/>
</dbReference>
<dbReference type="PANTHER" id="PTHR22904">
    <property type="entry name" value="TPR REPEAT CONTAINING PROTEIN"/>
    <property type="match status" value="1"/>
</dbReference>
<evidence type="ECO:0000256" key="6">
    <source>
        <dbReference type="SAM" id="MobiDB-lite"/>
    </source>
</evidence>
<accession>F0WTH6</accession>
<feature type="coiled-coil region" evidence="5">
    <location>
        <begin position="145"/>
        <end position="222"/>
    </location>
</feature>
<feature type="repeat" description="TPR" evidence="4">
    <location>
        <begin position="8"/>
        <end position="41"/>
    </location>
</feature>
<dbReference type="InterPro" id="IPR009053">
    <property type="entry name" value="Prefoldin"/>
</dbReference>
<evidence type="ECO:0000256" key="4">
    <source>
        <dbReference type="PROSITE-ProRule" id="PRU00339"/>
    </source>
</evidence>
<dbReference type="InterPro" id="IPR011990">
    <property type="entry name" value="TPR-like_helical_dom_sf"/>
</dbReference>
<dbReference type="Pfam" id="PF13414">
    <property type="entry name" value="TPR_11"/>
    <property type="match status" value="1"/>
</dbReference>
<evidence type="ECO:0000313" key="7">
    <source>
        <dbReference type="EMBL" id="CCA24666.1"/>
    </source>
</evidence>
<dbReference type="InterPro" id="IPR002777">
    <property type="entry name" value="PFD_beta-like"/>
</dbReference>
<dbReference type="Pfam" id="PF13181">
    <property type="entry name" value="TPR_8"/>
    <property type="match status" value="1"/>
</dbReference>
<dbReference type="Gene3D" id="1.25.40.10">
    <property type="entry name" value="Tetratricopeptide repeat domain"/>
    <property type="match status" value="1"/>
</dbReference>
<keyword evidence="5" id="KW-0175">Coiled coil</keyword>
<dbReference type="Pfam" id="PF01920">
    <property type="entry name" value="Prefoldin_2"/>
    <property type="match status" value="1"/>
</dbReference>
<dbReference type="InterPro" id="IPR019734">
    <property type="entry name" value="TPR_rpt"/>
</dbReference>
<sequence>MSSGIDAAEQQKILGNDEFNAKNFDKAIEHYSEAIRLDPENHIYYSNRSAAYGASGQWERAEEDAKLCVQKNPSFAKGYHRLANAQKYLGKPEEASATLRSAPPTRRLSKEDQESKTNLMPRKGSGPSVLTPAVMDELRDLQPQLVSIQRELEMSKASLTSLEQQKRRLALVAKELEALPEQTKTYQSVGKMFVRADMPSNLKHLQEENSSIEKTISKVEVSVMTSWYSYS</sequence>
<proteinExistence type="inferred from homology"/>
<evidence type="ECO:0000256" key="5">
    <source>
        <dbReference type="SAM" id="Coils"/>
    </source>
</evidence>
<dbReference type="GO" id="GO:0051879">
    <property type="term" value="F:Hsp90 protein binding"/>
    <property type="evidence" value="ECO:0007669"/>
    <property type="project" value="TreeGrafter"/>
</dbReference>
<evidence type="ECO:0000256" key="3">
    <source>
        <dbReference type="ARBA" id="ARBA00022803"/>
    </source>
</evidence>
<reference evidence="7" key="1">
    <citation type="journal article" date="2011" name="PLoS Biol.">
        <title>Gene gain and loss during evolution of obligate parasitism in the white rust pathogen of Arabidopsis thaliana.</title>
        <authorList>
            <person name="Kemen E."/>
            <person name="Gardiner A."/>
            <person name="Schultz-Larsen T."/>
            <person name="Kemen A.C."/>
            <person name="Balmuth A.L."/>
            <person name="Robert-Seilaniantz A."/>
            <person name="Bailey K."/>
            <person name="Holub E."/>
            <person name="Studholme D.J."/>
            <person name="Maclean D."/>
            <person name="Jones J.D."/>
        </authorList>
    </citation>
    <scope>NUCLEOTIDE SEQUENCE</scope>
</reference>
<evidence type="ECO:0000256" key="2">
    <source>
        <dbReference type="ARBA" id="ARBA00022737"/>
    </source>
</evidence>
<dbReference type="GO" id="GO:0016272">
    <property type="term" value="C:prefoldin complex"/>
    <property type="evidence" value="ECO:0007669"/>
    <property type="project" value="InterPro"/>
</dbReference>
<dbReference type="GO" id="GO:0006457">
    <property type="term" value="P:protein folding"/>
    <property type="evidence" value="ECO:0007669"/>
    <property type="project" value="InterPro"/>
</dbReference>
<keyword evidence="3 4" id="KW-0802">TPR repeat</keyword>
<name>F0WTH6_9STRA</name>
<dbReference type="SUPFAM" id="SSF46579">
    <property type="entry name" value="Prefoldin"/>
    <property type="match status" value="1"/>
</dbReference>
<dbReference type="PANTHER" id="PTHR22904:SF523">
    <property type="entry name" value="STRESS-INDUCED-PHOSPHOPROTEIN 1"/>
    <property type="match status" value="1"/>
</dbReference>
<dbReference type="HOGENOM" id="CLU_070460_0_0_1"/>
<keyword evidence="2" id="KW-0677">Repeat</keyword>
<protein>
    <submittedName>
        <fullName evidence="7">Uncharacterized protein AlNc14C251G9655</fullName>
    </submittedName>
</protein>
<feature type="region of interest" description="Disordered" evidence="6">
    <location>
        <begin position="92"/>
        <end position="129"/>
    </location>
</feature>
<dbReference type="AlphaFoldDB" id="F0WTH6"/>
<dbReference type="GO" id="GO:0051082">
    <property type="term" value="F:unfolded protein binding"/>
    <property type="evidence" value="ECO:0007669"/>
    <property type="project" value="InterPro"/>
</dbReference>
<dbReference type="SMART" id="SM00028">
    <property type="entry name" value="TPR"/>
    <property type="match status" value="3"/>
</dbReference>
<dbReference type="EMBL" id="FR824296">
    <property type="protein sequence ID" value="CCA24666.1"/>
    <property type="molecule type" value="Genomic_DNA"/>
</dbReference>
<dbReference type="SUPFAM" id="SSF48452">
    <property type="entry name" value="TPR-like"/>
    <property type="match status" value="1"/>
</dbReference>
<dbReference type="Gene3D" id="1.10.287.370">
    <property type="match status" value="1"/>
</dbReference>
<evidence type="ECO:0000256" key="1">
    <source>
        <dbReference type="ARBA" id="ARBA00008045"/>
    </source>
</evidence>
<reference evidence="7" key="2">
    <citation type="submission" date="2011-02" db="EMBL/GenBank/DDBJ databases">
        <authorList>
            <person name="MacLean D."/>
        </authorList>
    </citation>
    <scope>NUCLEOTIDE SEQUENCE</scope>
</reference>